<dbReference type="GO" id="GO:0005829">
    <property type="term" value="C:cytosol"/>
    <property type="evidence" value="ECO:0007669"/>
    <property type="project" value="TreeGrafter"/>
</dbReference>
<gene>
    <name evidence="3" type="ORF">CAE01nite_19840</name>
</gene>
<accession>A0A512DCR0</accession>
<name>A0A512DCR0_9CELL</name>
<dbReference type="Pfam" id="PF02754">
    <property type="entry name" value="CCG"/>
    <property type="match status" value="2"/>
</dbReference>
<sequence length="264" mass="27762">MRIALMATCLADAMFPSVARATVTVLERLGHEVVFPPGQTCCGQMHVNTGYAREALPLVAHHVDVFEEALTSCDAVVAPSGSCVGSVRHQHATVADGAGRHALAGRATAVAARTYELSELLVDVLGVTDVGAYYPHRVTYHPTCHSLRLLRVGDKPLQLLRAVAGLDLVELPGAEECCGFGGTFAMKNSGTSSAMLEDKMRHIRETGAERCTAGDASCLMHIDGGLRRAARETVRVAGDGAGHGAPRTVHLAEILASTRAGVFA</sequence>
<evidence type="ECO:0000313" key="4">
    <source>
        <dbReference type="Proteomes" id="UP000321181"/>
    </source>
</evidence>
<evidence type="ECO:0000313" key="3">
    <source>
        <dbReference type="EMBL" id="GEO34259.1"/>
    </source>
</evidence>
<comment type="caution">
    <text evidence="3">The sequence shown here is derived from an EMBL/GenBank/DDBJ whole genome shotgun (WGS) entry which is preliminary data.</text>
</comment>
<dbReference type="Proteomes" id="UP000321181">
    <property type="component" value="Unassembled WGS sequence"/>
</dbReference>
<dbReference type="PANTHER" id="PTHR30296:SF0">
    <property type="entry name" value="LACTATE UTILIZATION PROTEIN A"/>
    <property type="match status" value="1"/>
</dbReference>
<dbReference type="EMBL" id="BJYY01000013">
    <property type="protein sequence ID" value="GEO34259.1"/>
    <property type="molecule type" value="Genomic_DNA"/>
</dbReference>
<evidence type="ECO:0000259" key="2">
    <source>
        <dbReference type="Pfam" id="PF02754"/>
    </source>
</evidence>
<dbReference type="InterPro" id="IPR004017">
    <property type="entry name" value="Cys_rich_dom"/>
</dbReference>
<dbReference type="OrthoDB" id="9770306at2"/>
<feature type="signal peptide" evidence="1">
    <location>
        <begin position="1"/>
        <end position="21"/>
    </location>
</feature>
<organism evidence="3 4">
    <name type="scientific">Cellulomonas aerilata</name>
    <dbReference type="NCBI Taxonomy" id="515326"/>
    <lineage>
        <taxon>Bacteria</taxon>
        <taxon>Bacillati</taxon>
        <taxon>Actinomycetota</taxon>
        <taxon>Actinomycetes</taxon>
        <taxon>Micrococcales</taxon>
        <taxon>Cellulomonadaceae</taxon>
        <taxon>Cellulomonas</taxon>
    </lineage>
</organism>
<feature type="domain" description="Cysteine-rich" evidence="2">
    <location>
        <begin position="138"/>
        <end position="223"/>
    </location>
</feature>
<feature type="domain" description="Cysteine-rich" evidence="2">
    <location>
        <begin position="4"/>
        <end position="86"/>
    </location>
</feature>
<evidence type="ECO:0000256" key="1">
    <source>
        <dbReference type="SAM" id="SignalP"/>
    </source>
</evidence>
<dbReference type="RefSeq" id="WP_146903483.1">
    <property type="nucleotide sequence ID" value="NZ_BAAARM010000003.1"/>
</dbReference>
<reference evidence="3 4" key="1">
    <citation type="submission" date="2019-07" db="EMBL/GenBank/DDBJ databases">
        <title>Whole genome shotgun sequence of Cellulomonas aerilata NBRC 106308.</title>
        <authorList>
            <person name="Hosoyama A."/>
            <person name="Uohara A."/>
            <person name="Ohji S."/>
            <person name="Ichikawa N."/>
        </authorList>
    </citation>
    <scope>NUCLEOTIDE SEQUENCE [LARGE SCALE GENOMIC DNA]</scope>
    <source>
        <strain evidence="3 4">NBRC 106308</strain>
    </source>
</reference>
<dbReference type="PANTHER" id="PTHR30296">
    <property type="entry name" value="UNCHARACTERIZED PROTEIN YKGE"/>
    <property type="match status" value="1"/>
</dbReference>
<keyword evidence="1" id="KW-0732">Signal</keyword>
<dbReference type="GO" id="GO:0016491">
    <property type="term" value="F:oxidoreductase activity"/>
    <property type="evidence" value="ECO:0007669"/>
    <property type="project" value="UniProtKB-ARBA"/>
</dbReference>
<feature type="chain" id="PRO_5021921138" evidence="1">
    <location>
        <begin position="22"/>
        <end position="264"/>
    </location>
</feature>
<proteinExistence type="predicted"/>
<dbReference type="AlphaFoldDB" id="A0A512DCR0"/>
<protein>
    <submittedName>
        <fullName evidence="3">Glycolate oxidase</fullName>
    </submittedName>
</protein>
<keyword evidence="4" id="KW-1185">Reference proteome</keyword>